<dbReference type="Gene3D" id="3.30.470.20">
    <property type="entry name" value="ATP-grasp fold, B domain"/>
    <property type="match status" value="1"/>
</dbReference>
<dbReference type="InterPro" id="IPR013815">
    <property type="entry name" value="ATP_grasp_subdomain_1"/>
</dbReference>
<reference evidence="6" key="2">
    <citation type="journal article" date="2021" name="Data Brief">
        <title>Draft genome sequence data of the facultative, thermophilic, xylanolytic bacterium Paenibacillus sp. strain DA-C8.</title>
        <authorList>
            <person name="Chhe C."/>
            <person name="Uke A."/>
            <person name="Baramee S."/>
            <person name="Ungkulpasvich U."/>
            <person name="Tachaapaikoon C."/>
            <person name="Pason P."/>
            <person name="Waeonukul R."/>
            <person name="Ratanakhanokchai K."/>
            <person name="Kosugi A."/>
        </authorList>
    </citation>
    <scope>NUCLEOTIDE SEQUENCE</scope>
    <source>
        <strain evidence="6">DA-C8</strain>
    </source>
</reference>
<organism evidence="6 7">
    <name type="scientific">Insulibacter thermoxylanivorax</name>
    <dbReference type="NCBI Taxonomy" id="2749268"/>
    <lineage>
        <taxon>Bacteria</taxon>
        <taxon>Bacillati</taxon>
        <taxon>Bacillota</taxon>
        <taxon>Bacilli</taxon>
        <taxon>Bacillales</taxon>
        <taxon>Paenibacillaceae</taxon>
        <taxon>Insulibacter</taxon>
    </lineage>
</organism>
<dbReference type="Pfam" id="PF07478">
    <property type="entry name" value="Dala_Dala_lig_C"/>
    <property type="match status" value="1"/>
</dbReference>
<keyword evidence="3 4" id="KW-0067">ATP-binding</keyword>
<evidence type="ECO:0000313" key="6">
    <source>
        <dbReference type="EMBL" id="GFR37882.1"/>
    </source>
</evidence>
<gene>
    <name evidence="6" type="ORF">PRECH8_11780</name>
</gene>
<comment type="caution">
    <text evidence="6">The sequence shown here is derived from an EMBL/GenBank/DDBJ whole genome shotgun (WGS) entry which is preliminary data.</text>
</comment>
<dbReference type="PANTHER" id="PTHR43585">
    <property type="entry name" value="FUMIPYRROLE BIOSYNTHESIS PROTEIN C"/>
    <property type="match status" value="1"/>
</dbReference>
<keyword evidence="7" id="KW-1185">Reference proteome</keyword>
<dbReference type="PANTHER" id="PTHR43585:SF2">
    <property type="entry name" value="ATP-GRASP ENZYME FSQD"/>
    <property type="match status" value="1"/>
</dbReference>
<dbReference type="InterPro" id="IPR011761">
    <property type="entry name" value="ATP-grasp"/>
</dbReference>
<dbReference type="Proteomes" id="UP000654993">
    <property type="component" value="Unassembled WGS sequence"/>
</dbReference>
<dbReference type="GO" id="GO:0008716">
    <property type="term" value="F:D-alanine-D-alanine ligase activity"/>
    <property type="evidence" value="ECO:0007669"/>
    <property type="project" value="InterPro"/>
</dbReference>
<keyword evidence="1" id="KW-0436">Ligase</keyword>
<evidence type="ECO:0000256" key="2">
    <source>
        <dbReference type="ARBA" id="ARBA00022741"/>
    </source>
</evidence>
<proteinExistence type="predicted"/>
<dbReference type="InterPro" id="IPR052032">
    <property type="entry name" value="ATP-dep_AA_Ligase"/>
</dbReference>
<dbReference type="RefSeq" id="WP_200966155.1">
    <property type="nucleotide sequence ID" value="NZ_BMAQ01000008.1"/>
</dbReference>
<accession>A0A916VF35</accession>
<evidence type="ECO:0000256" key="3">
    <source>
        <dbReference type="ARBA" id="ARBA00022840"/>
    </source>
</evidence>
<dbReference type="GO" id="GO:0046872">
    <property type="term" value="F:metal ion binding"/>
    <property type="evidence" value="ECO:0007669"/>
    <property type="project" value="InterPro"/>
</dbReference>
<evidence type="ECO:0000259" key="5">
    <source>
        <dbReference type="PROSITE" id="PS50975"/>
    </source>
</evidence>
<reference evidence="6" key="1">
    <citation type="submission" date="2020-08" db="EMBL/GenBank/DDBJ databases">
        <authorList>
            <person name="Uke A."/>
            <person name="Chhe C."/>
            <person name="Baramee S."/>
            <person name="Kosugi A."/>
        </authorList>
    </citation>
    <scope>NUCLEOTIDE SEQUENCE</scope>
    <source>
        <strain evidence="6">DA-C8</strain>
    </source>
</reference>
<dbReference type="Gene3D" id="3.30.1490.20">
    <property type="entry name" value="ATP-grasp fold, A domain"/>
    <property type="match status" value="1"/>
</dbReference>
<keyword evidence="2 4" id="KW-0547">Nucleotide-binding</keyword>
<evidence type="ECO:0000256" key="4">
    <source>
        <dbReference type="PROSITE-ProRule" id="PRU00409"/>
    </source>
</evidence>
<name>A0A916VF35_9BACL</name>
<dbReference type="PROSITE" id="PS50975">
    <property type="entry name" value="ATP_GRASP"/>
    <property type="match status" value="1"/>
</dbReference>
<dbReference type="EMBL" id="BMAQ01000008">
    <property type="protein sequence ID" value="GFR37882.1"/>
    <property type="molecule type" value="Genomic_DNA"/>
</dbReference>
<evidence type="ECO:0000313" key="7">
    <source>
        <dbReference type="Proteomes" id="UP000654993"/>
    </source>
</evidence>
<sequence>MNNKAVILGCNYYIGLSVIRCLGVHGIHTVAVDYSDDQAYGARSKYVSERLISPHYQEDERAFVDFLIDYAKKQSAPPVLFPCHDNYVEVIDRYLPELKKYYLIPQTEQGLYTKLMNKESLERLAKQHGVAVPETVRPEEPDFRVKVDQLIGFPCIVKPVDSPAFVAVFRRKIFKVHNHEELTEALEKVKQAGLEVIVQRIIPGFDDHMHTFDAYLNQEGKVTHWVTCQKYRQYPINFGASVYTRQKVVPELYEIGAKFLEAVGFKGFIEIEFKKDAETGKFYLIECNVRMTNFNHMLYKIGLNFPYITYRELTGDPLPPQAIREETNTVFWYLYEDLLAVRDYLRTKQLTLGQVLRTLKLRKVEAIWDPQDPKPAFAFAGIIAGKVLRKLRLKPARRIAQKSARKG</sequence>
<feature type="domain" description="ATP-grasp" evidence="5">
    <location>
        <begin position="122"/>
        <end position="314"/>
    </location>
</feature>
<dbReference type="GO" id="GO:0005524">
    <property type="term" value="F:ATP binding"/>
    <property type="evidence" value="ECO:0007669"/>
    <property type="project" value="UniProtKB-UniRule"/>
</dbReference>
<protein>
    <recommendedName>
        <fullName evidence="5">ATP-grasp domain-containing protein</fullName>
    </recommendedName>
</protein>
<dbReference type="InterPro" id="IPR011095">
    <property type="entry name" value="Dala_Dala_lig_C"/>
</dbReference>
<dbReference type="SUPFAM" id="SSF56059">
    <property type="entry name" value="Glutathione synthetase ATP-binding domain-like"/>
    <property type="match status" value="1"/>
</dbReference>
<dbReference type="AlphaFoldDB" id="A0A916VF35"/>
<evidence type="ECO:0000256" key="1">
    <source>
        <dbReference type="ARBA" id="ARBA00022598"/>
    </source>
</evidence>